<organism evidence="2 3">
    <name type="scientific">Streptomyces meridianus</name>
    <dbReference type="NCBI Taxonomy" id="2938945"/>
    <lineage>
        <taxon>Bacteria</taxon>
        <taxon>Bacillati</taxon>
        <taxon>Actinomycetota</taxon>
        <taxon>Actinomycetes</taxon>
        <taxon>Kitasatosporales</taxon>
        <taxon>Streptomycetaceae</taxon>
        <taxon>Streptomyces</taxon>
    </lineage>
</organism>
<keyword evidence="3" id="KW-1185">Reference proteome</keyword>
<accession>A0ABT0XAI1</accession>
<evidence type="ECO:0000313" key="2">
    <source>
        <dbReference type="EMBL" id="MCM2579535.1"/>
    </source>
</evidence>
<protein>
    <submittedName>
        <fullName evidence="2">Spore-associated protein A</fullName>
    </submittedName>
</protein>
<dbReference type="RefSeq" id="WP_251417463.1">
    <property type="nucleotide sequence ID" value="NZ_JAMQGM010000043.1"/>
</dbReference>
<sequence>MNISRRLTAGAAVLATTAALAAFSAPQAGAATAAATYNGECGSGYTVVNSAPIGSQGTVFLTYKSANGYNCVVTKKNNTSTRTDMFAYLYVPESGEGNSDWGSYYSYAGPVYAYGKGMCIDWGGGITNQETWTFGSNCGSLKEHRVTKGW</sequence>
<keyword evidence="1" id="KW-0732">Signal</keyword>
<feature type="chain" id="PRO_5045248347" evidence="1">
    <location>
        <begin position="31"/>
        <end position="150"/>
    </location>
</feature>
<gene>
    <name evidence="2" type="ORF">M1E25_19650</name>
</gene>
<reference evidence="2" key="1">
    <citation type="journal article" date="2023" name="Int. J. Syst. Evol. Microbiol.">
        <title>Streptomyces meridianus sp. nov. isolated from brackish water of the Tagus estuary in Alcochete, Portugal.</title>
        <authorList>
            <person name="Santos J.D.N."/>
            <person name="Klimek D."/>
            <person name="Calusinska M."/>
            <person name="Lobo Da Cunha A."/>
            <person name="Catita J."/>
            <person name="Goncalves H."/>
            <person name="Gonzalez I."/>
            <person name="Reyes F."/>
            <person name="Lage O.M."/>
        </authorList>
    </citation>
    <scope>NUCLEOTIDE SEQUENCE</scope>
    <source>
        <strain evidence="2">MTZ3.1</strain>
    </source>
</reference>
<proteinExistence type="predicted"/>
<name>A0ABT0XAI1_9ACTN</name>
<dbReference type="Proteomes" id="UP001167160">
    <property type="component" value="Unassembled WGS sequence"/>
</dbReference>
<evidence type="ECO:0000313" key="3">
    <source>
        <dbReference type="Proteomes" id="UP001167160"/>
    </source>
</evidence>
<feature type="signal peptide" evidence="1">
    <location>
        <begin position="1"/>
        <end position="30"/>
    </location>
</feature>
<comment type="caution">
    <text evidence="2">The sequence shown here is derived from an EMBL/GenBank/DDBJ whole genome shotgun (WGS) entry which is preliminary data.</text>
</comment>
<evidence type="ECO:0000256" key="1">
    <source>
        <dbReference type="SAM" id="SignalP"/>
    </source>
</evidence>
<dbReference type="EMBL" id="JAMQGM010000043">
    <property type="protein sequence ID" value="MCM2579535.1"/>
    <property type="molecule type" value="Genomic_DNA"/>
</dbReference>